<dbReference type="Proteomes" id="UP000601361">
    <property type="component" value="Unassembled WGS sequence"/>
</dbReference>
<evidence type="ECO:0000313" key="2">
    <source>
        <dbReference type="Proteomes" id="UP000601361"/>
    </source>
</evidence>
<comment type="caution">
    <text evidence="1">The sequence shown here is derived from an EMBL/GenBank/DDBJ whole genome shotgun (WGS) entry which is preliminary data.</text>
</comment>
<protein>
    <recommendedName>
        <fullName evidence="3">Globin</fullName>
    </recommendedName>
</protein>
<dbReference type="RefSeq" id="WP_188558930.1">
    <property type="nucleotide sequence ID" value="NZ_BMGS01000009.1"/>
</dbReference>
<proteinExistence type="predicted"/>
<evidence type="ECO:0000313" key="1">
    <source>
        <dbReference type="EMBL" id="GGG53841.1"/>
    </source>
</evidence>
<accession>A0ABQ1X0T6</accession>
<keyword evidence="2" id="KW-1185">Reference proteome</keyword>
<gene>
    <name evidence="1" type="ORF">GCM10011378_32570</name>
</gene>
<reference evidence="2" key="1">
    <citation type="journal article" date="2019" name="Int. J. Syst. Evol. Microbiol.">
        <title>The Global Catalogue of Microorganisms (GCM) 10K type strain sequencing project: providing services to taxonomists for standard genome sequencing and annotation.</title>
        <authorList>
            <consortium name="The Broad Institute Genomics Platform"/>
            <consortium name="The Broad Institute Genome Sequencing Center for Infectious Disease"/>
            <person name="Wu L."/>
            <person name="Ma J."/>
        </authorList>
    </citation>
    <scope>NUCLEOTIDE SEQUENCE [LARGE SCALE GENOMIC DNA]</scope>
    <source>
        <strain evidence="2">CGMCC 1.12990</strain>
    </source>
</reference>
<evidence type="ECO:0008006" key="3">
    <source>
        <dbReference type="Google" id="ProtNLM"/>
    </source>
</evidence>
<name>A0ABQ1X0T6_9BACT</name>
<sequence>MDYSLPTAQLQHLRAELPTLQKDRLVDQQQLQHAVQFFIDEIFSLPHGRFLHLDGPALRQQFAHLDTLYQQLEQGHLQLNRPEDWQLIMQQMLVVLDKVLAAEATHQLGKSR</sequence>
<organism evidence="1 2">
    <name type="scientific">Hymenobacter glacieicola</name>
    <dbReference type="NCBI Taxonomy" id="1562124"/>
    <lineage>
        <taxon>Bacteria</taxon>
        <taxon>Pseudomonadati</taxon>
        <taxon>Bacteroidota</taxon>
        <taxon>Cytophagia</taxon>
        <taxon>Cytophagales</taxon>
        <taxon>Hymenobacteraceae</taxon>
        <taxon>Hymenobacter</taxon>
    </lineage>
</organism>
<dbReference type="EMBL" id="BMGS01000009">
    <property type="protein sequence ID" value="GGG53841.1"/>
    <property type="molecule type" value="Genomic_DNA"/>
</dbReference>